<dbReference type="AlphaFoldDB" id="A0A137P092"/>
<accession>A0A137P092</accession>
<keyword evidence="2" id="KW-1185">Reference proteome</keyword>
<name>A0A137P092_CONC2</name>
<reference evidence="1 2" key="1">
    <citation type="journal article" date="2015" name="Genome Biol. Evol.">
        <title>Phylogenomic analyses indicate that early fungi evolved digesting cell walls of algal ancestors of land plants.</title>
        <authorList>
            <person name="Chang Y."/>
            <person name="Wang S."/>
            <person name="Sekimoto S."/>
            <person name="Aerts A.L."/>
            <person name="Choi C."/>
            <person name="Clum A."/>
            <person name="LaButti K.M."/>
            <person name="Lindquist E.A."/>
            <person name="Yee Ngan C."/>
            <person name="Ohm R.A."/>
            <person name="Salamov A.A."/>
            <person name="Grigoriev I.V."/>
            <person name="Spatafora J.W."/>
            <person name="Berbee M.L."/>
        </authorList>
    </citation>
    <scope>NUCLEOTIDE SEQUENCE [LARGE SCALE GENOMIC DNA]</scope>
    <source>
        <strain evidence="1 2">NRRL 28638</strain>
    </source>
</reference>
<sequence length="93" mass="10705">MKLSLLVSSVTCTQFAITYYYRTPANLYTLQTRIYTKEGSRLNGTTSCNYIDDGEWLCEGKNCKQPPLASLDYISNFGRETWSTGLRSYWPDH</sequence>
<gene>
    <name evidence="1" type="ORF">CONCODRAFT_9354</name>
</gene>
<evidence type="ECO:0000313" key="2">
    <source>
        <dbReference type="Proteomes" id="UP000070444"/>
    </source>
</evidence>
<feature type="non-terminal residue" evidence="1">
    <location>
        <position position="93"/>
    </location>
</feature>
<proteinExistence type="predicted"/>
<organism evidence="1 2">
    <name type="scientific">Conidiobolus coronatus (strain ATCC 28846 / CBS 209.66 / NRRL 28638)</name>
    <name type="common">Delacroixia coronata</name>
    <dbReference type="NCBI Taxonomy" id="796925"/>
    <lineage>
        <taxon>Eukaryota</taxon>
        <taxon>Fungi</taxon>
        <taxon>Fungi incertae sedis</taxon>
        <taxon>Zoopagomycota</taxon>
        <taxon>Entomophthoromycotina</taxon>
        <taxon>Entomophthoromycetes</taxon>
        <taxon>Entomophthorales</taxon>
        <taxon>Ancylistaceae</taxon>
        <taxon>Conidiobolus</taxon>
    </lineage>
</organism>
<protein>
    <submittedName>
        <fullName evidence="1">Uncharacterized protein</fullName>
    </submittedName>
</protein>
<evidence type="ECO:0000313" key="1">
    <source>
        <dbReference type="EMBL" id="KXN68388.1"/>
    </source>
</evidence>
<dbReference type="Proteomes" id="UP000070444">
    <property type="component" value="Unassembled WGS sequence"/>
</dbReference>
<dbReference type="EMBL" id="KQ964578">
    <property type="protein sequence ID" value="KXN68388.1"/>
    <property type="molecule type" value="Genomic_DNA"/>
</dbReference>